<protein>
    <submittedName>
        <fullName evidence="1">Uncharacterized protein</fullName>
    </submittedName>
</protein>
<keyword evidence="2" id="KW-1185">Reference proteome</keyword>
<gene>
    <name evidence="1" type="ORF">VM1G_09943</name>
</gene>
<sequence length="102" mass="11805">MARWRKTRHPNVYGSKWPSHIAWEQSIRLHFIGLNRPDAIQMVIPTYSQRIPLAGHKVLELRTNINGPGLVSQQSTSSSHHRTQTIPSLGFSTIDLWRRKRV</sequence>
<evidence type="ECO:0000313" key="1">
    <source>
        <dbReference type="EMBL" id="KUI74091.1"/>
    </source>
</evidence>
<proteinExistence type="predicted"/>
<reference evidence="1" key="1">
    <citation type="submission" date="2014-12" db="EMBL/GenBank/DDBJ databases">
        <title>Genome Sequence of Valsa Canker Pathogens Uncovers a Specific Adaption of Colonization on Woody Bark.</title>
        <authorList>
            <person name="Yin Z."/>
            <person name="Liu H."/>
            <person name="Gao X."/>
            <person name="Li Z."/>
            <person name="Song N."/>
            <person name="Ke X."/>
            <person name="Dai Q."/>
            <person name="Wu Y."/>
            <person name="Sun Y."/>
            <person name="Xu J.-R."/>
            <person name="Kang Z.K."/>
            <person name="Wang L."/>
            <person name="Huang L."/>
        </authorList>
    </citation>
    <scope>NUCLEOTIDE SEQUENCE [LARGE SCALE GENOMIC DNA]</scope>
    <source>
        <strain evidence="1">03-8</strain>
    </source>
</reference>
<organism evidence="1 2">
    <name type="scientific">Cytospora mali</name>
    <name type="common">Apple Valsa canker fungus</name>
    <name type="synonym">Valsa mali</name>
    <dbReference type="NCBI Taxonomy" id="578113"/>
    <lineage>
        <taxon>Eukaryota</taxon>
        <taxon>Fungi</taxon>
        <taxon>Dikarya</taxon>
        <taxon>Ascomycota</taxon>
        <taxon>Pezizomycotina</taxon>
        <taxon>Sordariomycetes</taxon>
        <taxon>Sordariomycetidae</taxon>
        <taxon>Diaporthales</taxon>
        <taxon>Cytosporaceae</taxon>
        <taxon>Cytospora</taxon>
    </lineage>
</organism>
<dbReference type="AlphaFoldDB" id="A0A194WCF3"/>
<dbReference type="EMBL" id="CM003109">
    <property type="protein sequence ID" value="KUI74091.1"/>
    <property type="molecule type" value="Genomic_DNA"/>
</dbReference>
<dbReference type="Proteomes" id="UP000078559">
    <property type="component" value="Chromosome 12"/>
</dbReference>
<name>A0A194WCF3_CYTMA</name>
<evidence type="ECO:0000313" key="2">
    <source>
        <dbReference type="Proteomes" id="UP000078559"/>
    </source>
</evidence>
<accession>A0A194WCF3</accession>